<dbReference type="AlphaFoldDB" id="A0A2W5H1K5"/>
<sequence length="217" mass="25088">MKLYLICFLLLVCKIGLAQNTPFYHDIQQFKQKDSLHFPEKNEILFIGSSSFTKWTDVQEYFPNYKIINRGFGGSSLPDVIRYANDIIYPYQPKQVVIYCGDNDFAVSDTVTADMVIFRTQTLFGMIRTILPNATIDYVSIKYSPSRSKMWPKIKDANKGIASFFKKQSNAAFIDITTPMKIGKQQVDESLFLEDMLHMKPTGYKIWQKAIEPYLIK</sequence>
<protein>
    <submittedName>
        <fullName evidence="3">G-D-S-L family lipolytic protein</fullName>
    </submittedName>
</protein>
<feature type="chain" id="PRO_5016105396" evidence="1">
    <location>
        <begin position="19"/>
        <end position="217"/>
    </location>
</feature>
<evidence type="ECO:0000256" key="1">
    <source>
        <dbReference type="SAM" id="SignalP"/>
    </source>
</evidence>
<reference evidence="3 4" key="1">
    <citation type="submission" date="2017-11" db="EMBL/GenBank/DDBJ databases">
        <title>Infants hospitalized years apart are colonized by the same room-sourced microbial strains.</title>
        <authorList>
            <person name="Brooks B."/>
            <person name="Olm M.R."/>
            <person name="Firek B.A."/>
            <person name="Baker R."/>
            <person name="Thomas B.C."/>
            <person name="Morowitz M.J."/>
            <person name="Banfield J.F."/>
        </authorList>
    </citation>
    <scope>NUCLEOTIDE SEQUENCE [LARGE SCALE GENOMIC DNA]</scope>
    <source>
        <strain evidence="3">S2_009_000_R2_76</strain>
    </source>
</reference>
<dbReference type="Pfam" id="PF13472">
    <property type="entry name" value="Lipase_GDSL_2"/>
    <property type="match status" value="1"/>
</dbReference>
<dbReference type="InterPro" id="IPR013830">
    <property type="entry name" value="SGNH_hydro"/>
</dbReference>
<gene>
    <name evidence="3" type="ORF">DI598_02105</name>
</gene>
<evidence type="ECO:0000313" key="3">
    <source>
        <dbReference type="EMBL" id="PZP51906.1"/>
    </source>
</evidence>
<feature type="signal peptide" evidence="1">
    <location>
        <begin position="1"/>
        <end position="18"/>
    </location>
</feature>
<dbReference type="InterPro" id="IPR036514">
    <property type="entry name" value="SGNH_hydro_sf"/>
</dbReference>
<organism evidence="3 4">
    <name type="scientific">Pseudopedobacter saltans</name>
    <dbReference type="NCBI Taxonomy" id="151895"/>
    <lineage>
        <taxon>Bacteria</taxon>
        <taxon>Pseudomonadati</taxon>
        <taxon>Bacteroidota</taxon>
        <taxon>Sphingobacteriia</taxon>
        <taxon>Sphingobacteriales</taxon>
        <taxon>Sphingobacteriaceae</taxon>
        <taxon>Pseudopedobacter</taxon>
    </lineage>
</organism>
<feature type="domain" description="SGNH hydrolase-type esterase" evidence="2">
    <location>
        <begin position="56"/>
        <end position="206"/>
    </location>
</feature>
<keyword evidence="1" id="KW-0732">Signal</keyword>
<evidence type="ECO:0000259" key="2">
    <source>
        <dbReference type="Pfam" id="PF13472"/>
    </source>
</evidence>
<dbReference type="SUPFAM" id="SSF52266">
    <property type="entry name" value="SGNH hydrolase"/>
    <property type="match status" value="1"/>
</dbReference>
<name>A0A2W5H1K5_9SPHI</name>
<accession>A0A2W5H1K5</accession>
<dbReference type="EMBL" id="QFOI01000018">
    <property type="protein sequence ID" value="PZP51906.1"/>
    <property type="molecule type" value="Genomic_DNA"/>
</dbReference>
<dbReference type="GO" id="GO:0016788">
    <property type="term" value="F:hydrolase activity, acting on ester bonds"/>
    <property type="evidence" value="ECO:0007669"/>
    <property type="project" value="UniProtKB-ARBA"/>
</dbReference>
<dbReference type="Gene3D" id="3.40.50.1110">
    <property type="entry name" value="SGNH hydrolase"/>
    <property type="match status" value="1"/>
</dbReference>
<dbReference type="Proteomes" id="UP000249645">
    <property type="component" value="Unassembled WGS sequence"/>
</dbReference>
<comment type="caution">
    <text evidence="3">The sequence shown here is derived from an EMBL/GenBank/DDBJ whole genome shotgun (WGS) entry which is preliminary data.</text>
</comment>
<proteinExistence type="predicted"/>
<evidence type="ECO:0000313" key="4">
    <source>
        <dbReference type="Proteomes" id="UP000249645"/>
    </source>
</evidence>